<keyword evidence="5" id="KW-0133">Cell shape</keyword>
<dbReference type="GO" id="GO:0005886">
    <property type="term" value="C:plasma membrane"/>
    <property type="evidence" value="ECO:0007669"/>
    <property type="project" value="UniProtKB-SubCell"/>
</dbReference>
<dbReference type="Pfam" id="PF04093">
    <property type="entry name" value="MreD"/>
    <property type="match status" value="1"/>
</dbReference>
<comment type="caution">
    <text evidence="9">The sequence shown here is derived from an EMBL/GenBank/DDBJ whole genome shotgun (WGS) entry which is preliminary data.</text>
</comment>
<evidence type="ECO:0000256" key="4">
    <source>
        <dbReference type="ARBA" id="ARBA00022692"/>
    </source>
</evidence>
<gene>
    <name evidence="9" type="primary">mreD</name>
    <name evidence="9" type="ORF">M8330_05670</name>
</gene>
<evidence type="ECO:0000313" key="10">
    <source>
        <dbReference type="Proteomes" id="UP001139485"/>
    </source>
</evidence>
<sequence length="172" mass="17329">MSALRAVATGLAVLVALLLQVTVAPHVAWHGVVPDLVLLVVVAVALARGPNPAMVVGFAAGLLVDLAPPADHVAGRWALALVLVGYLAGRLRPDVRPTALSSLATVAGCAFVGASVVALTGLVLSDPAGVATGDLMLGVLVSVAWDVALTPLVLPPLLALLRRLETPERGTA</sequence>
<evidence type="ECO:0000256" key="5">
    <source>
        <dbReference type="ARBA" id="ARBA00022960"/>
    </source>
</evidence>
<dbReference type="EMBL" id="JAMOIL010000005">
    <property type="protein sequence ID" value="MCM0619781.1"/>
    <property type="molecule type" value="Genomic_DNA"/>
</dbReference>
<organism evidence="9 10">
    <name type="scientific">Nocardioides bruguierae</name>
    <dbReference type="NCBI Taxonomy" id="2945102"/>
    <lineage>
        <taxon>Bacteria</taxon>
        <taxon>Bacillati</taxon>
        <taxon>Actinomycetota</taxon>
        <taxon>Actinomycetes</taxon>
        <taxon>Propionibacteriales</taxon>
        <taxon>Nocardioidaceae</taxon>
        <taxon>Nocardioides</taxon>
    </lineage>
</organism>
<dbReference type="GO" id="GO:0008360">
    <property type="term" value="P:regulation of cell shape"/>
    <property type="evidence" value="ECO:0007669"/>
    <property type="project" value="UniProtKB-KW"/>
</dbReference>
<dbReference type="RefSeq" id="WP_250826534.1">
    <property type="nucleotide sequence ID" value="NZ_JAMOIL010000005.1"/>
</dbReference>
<dbReference type="NCBIfam" id="TIGR03426">
    <property type="entry name" value="shape_MreD"/>
    <property type="match status" value="1"/>
</dbReference>
<feature type="transmembrane region" description="Helical" evidence="8">
    <location>
        <begin position="6"/>
        <end position="29"/>
    </location>
</feature>
<evidence type="ECO:0000313" key="9">
    <source>
        <dbReference type="EMBL" id="MCM0619781.1"/>
    </source>
</evidence>
<evidence type="ECO:0000256" key="7">
    <source>
        <dbReference type="ARBA" id="ARBA00023136"/>
    </source>
</evidence>
<feature type="transmembrane region" description="Helical" evidence="8">
    <location>
        <begin position="103"/>
        <end position="124"/>
    </location>
</feature>
<dbReference type="Proteomes" id="UP001139485">
    <property type="component" value="Unassembled WGS sequence"/>
</dbReference>
<keyword evidence="6 8" id="KW-1133">Transmembrane helix</keyword>
<feature type="transmembrane region" description="Helical" evidence="8">
    <location>
        <begin position="74"/>
        <end position="91"/>
    </location>
</feature>
<proteinExistence type="inferred from homology"/>
<evidence type="ECO:0000256" key="3">
    <source>
        <dbReference type="ARBA" id="ARBA00022475"/>
    </source>
</evidence>
<dbReference type="InterPro" id="IPR007227">
    <property type="entry name" value="Cell_shape_determining_MreD"/>
</dbReference>
<keyword evidence="10" id="KW-1185">Reference proteome</keyword>
<evidence type="ECO:0000256" key="1">
    <source>
        <dbReference type="ARBA" id="ARBA00004651"/>
    </source>
</evidence>
<feature type="transmembrane region" description="Helical" evidence="8">
    <location>
        <begin position="136"/>
        <end position="161"/>
    </location>
</feature>
<keyword evidence="3" id="KW-1003">Cell membrane</keyword>
<protein>
    <submittedName>
        <fullName evidence="9">Rod shape-determining protein MreD</fullName>
    </submittedName>
</protein>
<reference evidence="9" key="1">
    <citation type="submission" date="2022-05" db="EMBL/GenBank/DDBJ databases">
        <authorList>
            <person name="Tuo L."/>
        </authorList>
    </citation>
    <scope>NUCLEOTIDE SEQUENCE</scope>
    <source>
        <strain evidence="9">BSK12Z-4</strain>
    </source>
</reference>
<keyword evidence="7 8" id="KW-0472">Membrane</keyword>
<keyword evidence="4 8" id="KW-0812">Transmembrane</keyword>
<evidence type="ECO:0000256" key="8">
    <source>
        <dbReference type="SAM" id="Phobius"/>
    </source>
</evidence>
<evidence type="ECO:0000256" key="6">
    <source>
        <dbReference type="ARBA" id="ARBA00022989"/>
    </source>
</evidence>
<accession>A0A9X2D5N8</accession>
<dbReference type="AlphaFoldDB" id="A0A9X2D5N8"/>
<comment type="similarity">
    <text evidence="2">Belongs to the MreD family.</text>
</comment>
<evidence type="ECO:0000256" key="2">
    <source>
        <dbReference type="ARBA" id="ARBA00007776"/>
    </source>
</evidence>
<name>A0A9X2D5N8_9ACTN</name>
<comment type="subcellular location">
    <subcellularLocation>
        <location evidence="1">Cell membrane</location>
        <topology evidence="1">Multi-pass membrane protein</topology>
    </subcellularLocation>
</comment>